<dbReference type="SUPFAM" id="SSF57903">
    <property type="entry name" value="FYVE/PHD zinc finger"/>
    <property type="match status" value="1"/>
</dbReference>
<evidence type="ECO:0000256" key="2">
    <source>
        <dbReference type="ARBA" id="ARBA00022723"/>
    </source>
</evidence>
<feature type="compositionally biased region" description="Basic and acidic residues" evidence="7">
    <location>
        <begin position="344"/>
        <end position="353"/>
    </location>
</feature>
<dbReference type="SMART" id="SM00249">
    <property type="entry name" value="PHD"/>
    <property type="match status" value="1"/>
</dbReference>
<evidence type="ECO:0000256" key="5">
    <source>
        <dbReference type="ARBA" id="ARBA00023242"/>
    </source>
</evidence>
<evidence type="ECO:0000256" key="1">
    <source>
        <dbReference type="ARBA" id="ARBA00004123"/>
    </source>
</evidence>
<reference evidence="9 10" key="1">
    <citation type="submission" date="2022-09" db="EMBL/GenBank/DDBJ databases">
        <authorList>
            <person name="Palmer J.M."/>
        </authorList>
    </citation>
    <scope>NUCLEOTIDE SEQUENCE [LARGE SCALE GENOMIC DNA]</scope>
    <source>
        <strain evidence="9 10">DSM 7382</strain>
    </source>
</reference>
<name>A0AAW0FIZ0_9APHY</name>
<dbReference type="PROSITE" id="PS01359">
    <property type="entry name" value="ZF_PHD_1"/>
    <property type="match status" value="1"/>
</dbReference>
<keyword evidence="10" id="KW-1185">Reference proteome</keyword>
<comment type="subcellular location">
    <subcellularLocation>
        <location evidence="1">Nucleus</location>
    </subcellularLocation>
</comment>
<dbReference type="PROSITE" id="PS50016">
    <property type="entry name" value="ZF_PHD_2"/>
    <property type="match status" value="1"/>
</dbReference>
<evidence type="ECO:0000259" key="8">
    <source>
        <dbReference type="PROSITE" id="PS50016"/>
    </source>
</evidence>
<dbReference type="GO" id="GO:0008270">
    <property type="term" value="F:zinc ion binding"/>
    <property type="evidence" value="ECO:0007669"/>
    <property type="project" value="UniProtKB-KW"/>
</dbReference>
<dbReference type="GO" id="GO:0045893">
    <property type="term" value="P:positive regulation of DNA-templated transcription"/>
    <property type="evidence" value="ECO:0007669"/>
    <property type="project" value="TreeGrafter"/>
</dbReference>
<dbReference type="PANTHER" id="PTHR46174:SF1">
    <property type="entry name" value="CXXC-TYPE ZINC FINGER PROTEIN 1"/>
    <property type="match status" value="1"/>
</dbReference>
<evidence type="ECO:0000256" key="3">
    <source>
        <dbReference type="ARBA" id="ARBA00022771"/>
    </source>
</evidence>
<gene>
    <name evidence="9" type="ORF">QCA50_017694</name>
</gene>
<dbReference type="InterPro" id="IPR037869">
    <property type="entry name" value="Spp1/CFP1"/>
</dbReference>
<evidence type="ECO:0000256" key="7">
    <source>
        <dbReference type="SAM" id="MobiDB-lite"/>
    </source>
</evidence>
<dbReference type="CDD" id="cd15518">
    <property type="entry name" value="PHD_Ecm5p_Lid2p_like"/>
    <property type="match status" value="1"/>
</dbReference>
<dbReference type="InterPro" id="IPR011011">
    <property type="entry name" value="Znf_FYVE_PHD"/>
</dbReference>
<sequence length="410" mass="47000">MIHLSSNTDLITKFNEFEDSSVESKFLYHELKQLKSLIDESDLKFDTSKLLHHLALTENLVNDIWAQFKNYPIITTFDRLNIPKDVHDEINPRNSLNTDFINFLQMILLKSEFNFAIDSDVYEKSSSYAVLQENLNRQAEIKQEHIVEANHEEKERLPMIYCLCREYEYGTMIECDQCNEWYHNVCVGEPEDDQSDPNASEDDSYSCPICKLIDSNETKDSFLKGQASIEDLIKTVDHIKTFKVHPSNELTKLNKFIDEMKSNESLFKEISYKIKGSSVSLKEKISRLKFTLRKLYGAPILIEDLFIALLADTRALLKLDNESQLGPEESKPVINGPPIFATRIDESEAERPTPNEQPIYESAPTAEYSNKVTNPTPGLSDASTAIKQEFNNSFQADRIKNDEITPVSNS</sequence>
<dbReference type="PANTHER" id="PTHR46174">
    <property type="entry name" value="CXXC-TYPE ZINC FINGER PROTEIN 1"/>
    <property type="match status" value="1"/>
</dbReference>
<organism evidence="9 10">
    <name type="scientific">Cerrena zonata</name>
    <dbReference type="NCBI Taxonomy" id="2478898"/>
    <lineage>
        <taxon>Eukaryota</taxon>
        <taxon>Fungi</taxon>
        <taxon>Dikarya</taxon>
        <taxon>Basidiomycota</taxon>
        <taxon>Agaricomycotina</taxon>
        <taxon>Agaricomycetes</taxon>
        <taxon>Polyporales</taxon>
        <taxon>Cerrenaceae</taxon>
        <taxon>Cerrena</taxon>
    </lineage>
</organism>
<evidence type="ECO:0000313" key="10">
    <source>
        <dbReference type="Proteomes" id="UP001385951"/>
    </source>
</evidence>
<feature type="domain" description="PHD-type" evidence="8">
    <location>
        <begin position="159"/>
        <end position="213"/>
    </location>
</feature>
<feature type="compositionally biased region" description="Polar residues" evidence="7">
    <location>
        <begin position="367"/>
        <end position="383"/>
    </location>
</feature>
<dbReference type="Proteomes" id="UP001385951">
    <property type="component" value="Unassembled WGS sequence"/>
</dbReference>
<dbReference type="AlphaFoldDB" id="A0AAW0FIZ0"/>
<keyword evidence="3 6" id="KW-0863">Zinc-finger</keyword>
<dbReference type="InterPro" id="IPR001965">
    <property type="entry name" value="Znf_PHD"/>
</dbReference>
<proteinExistence type="predicted"/>
<dbReference type="EMBL" id="JASBNA010000061">
    <property type="protein sequence ID" value="KAK7679307.1"/>
    <property type="molecule type" value="Genomic_DNA"/>
</dbReference>
<dbReference type="Gene3D" id="3.30.40.10">
    <property type="entry name" value="Zinc/RING finger domain, C3HC4 (zinc finger)"/>
    <property type="match status" value="1"/>
</dbReference>
<dbReference type="GO" id="GO:0048188">
    <property type="term" value="C:Set1C/COMPASS complex"/>
    <property type="evidence" value="ECO:0007669"/>
    <property type="project" value="InterPro"/>
</dbReference>
<evidence type="ECO:0000256" key="4">
    <source>
        <dbReference type="ARBA" id="ARBA00022833"/>
    </source>
</evidence>
<keyword evidence="5" id="KW-0539">Nucleus</keyword>
<dbReference type="InterPro" id="IPR019786">
    <property type="entry name" value="Zinc_finger_PHD-type_CS"/>
</dbReference>
<accession>A0AAW0FIZ0</accession>
<dbReference type="InterPro" id="IPR019787">
    <property type="entry name" value="Znf_PHD-finger"/>
</dbReference>
<keyword evidence="4" id="KW-0862">Zinc</keyword>
<evidence type="ECO:0000313" key="9">
    <source>
        <dbReference type="EMBL" id="KAK7679307.1"/>
    </source>
</evidence>
<protein>
    <recommendedName>
        <fullName evidence="8">PHD-type domain-containing protein</fullName>
    </recommendedName>
</protein>
<feature type="region of interest" description="Disordered" evidence="7">
    <location>
        <begin position="344"/>
        <end position="383"/>
    </location>
</feature>
<dbReference type="Pfam" id="PF00628">
    <property type="entry name" value="PHD"/>
    <property type="match status" value="1"/>
</dbReference>
<evidence type="ECO:0000256" key="6">
    <source>
        <dbReference type="PROSITE-ProRule" id="PRU00146"/>
    </source>
</evidence>
<dbReference type="InterPro" id="IPR013083">
    <property type="entry name" value="Znf_RING/FYVE/PHD"/>
</dbReference>
<comment type="caution">
    <text evidence="9">The sequence shown here is derived from an EMBL/GenBank/DDBJ whole genome shotgun (WGS) entry which is preliminary data.</text>
</comment>
<keyword evidence="2" id="KW-0479">Metal-binding</keyword>